<feature type="active site" description="Acyl-thioester intermediate" evidence="2">
    <location>
        <position position="243"/>
    </location>
</feature>
<dbReference type="EMBL" id="JAJEQR010000002">
    <property type="protein sequence ID" value="MCC2229527.1"/>
    <property type="molecule type" value="Genomic_DNA"/>
</dbReference>
<gene>
    <name evidence="3" type="ORF">LKD81_00740</name>
</gene>
<dbReference type="GO" id="GO:0016787">
    <property type="term" value="F:hydrolase activity"/>
    <property type="evidence" value="ECO:0007669"/>
    <property type="project" value="UniProtKB-KW"/>
</dbReference>
<dbReference type="SUPFAM" id="SSF63817">
    <property type="entry name" value="Sortase"/>
    <property type="match status" value="1"/>
</dbReference>
<feature type="active site" description="Proton donor/acceptor" evidence="2">
    <location>
        <position position="143"/>
    </location>
</feature>
<comment type="caution">
    <text evidence="3">The sequence shown here is derived from an EMBL/GenBank/DDBJ whole genome shotgun (WGS) entry which is preliminary data.</text>
</comment>
<evidence type="ECO:0000313" key="3">
    <source>
        <dbReference type="EMBL" id="MCC2229527.1"/>
    </source>
</evidence>
<dbReference type="Gene3D" id="2.40.260.10">
    <property type="entry name" value="Sortase"/>
    <property type="match status" value="1"/>
</dbReference>
<keyword evidence="4" id="KW-1185">Reference proteome</keyword>
<reference evidence="3" key="1">
    <citation type="submission" date="2021-10" db="EMBL/GenBank/DDBJ databases">
        <title>Anaerobic single-cell dispensing facilitates the cultivation of human gut bacteria.</title>
        <authorList>
            <person name="Afrizal A."/>
        </authorList>
    </citation>
    <scope>NUCLEOTIDE SEQUENCE</scope>
    <source>
        <strain evidence="3">CLA-AA-H215</strain>
    </source>
</reference>
<dbReference type="CDD" id="cd05826">
    <property type="entry name" value="Sortase_B"/>
    <property type="match status" value="1"/>
</dbReference>
<proteinExistence type="predicted"/>
<dbReference type="InterPro" id="IPR009835">
    <property type="entry name" value="SrtB"/>
</dbReference>
<dbReference type="RefSeq" id="WP_308452347.1">
    <property type="nucleotide sequence ID" value="NZ_JAJEQR010000002.1"/>
</dbReference>
<evidence type="ECO:0000313" key="4">
    <source>
        <dbReference type="Proteomes" id="UP001198182"/>
    </source>
</evidence>
<accession>A0AAE3E7W2</accession>
<dbReference type="Proteomes" id="UP001198182">
    <property type="component" value="Unassembled WGS sequence"/>
</dbReference>
<dbReference type="InterPro" id="IPR005754">
    <property type="entry name" value="Sortase"/>
</dbReference>
<evidence type="ECO:0000256" key="2">
    <source>
        <dbReference type="PIRSR" id="PIRSR605754-1"/>
    </source>
</evidence>
<dbReference type="InterPro" id="IPR023365">
    <property type="entry name" value="Sortase_dom-sf"/>
</dbReference>
<keyword evidence="1" id="KW-0378">Hydrolase</keyword>
<evidence type="ECO:0000256" key="1">
    <source>
        <dbReference type="ARBA" id="ARBA00022801"/>
    </source>
</evidence>
<dbReference type="AlphaFoldDB" id="A0AAE3E7W2"/>
<sequence length="282" mass="31883">MKKKICMILIAVFVAVLGTSTYFIIDHYKESNKQAALYGELAELVDAAAQTDAATEPAEQIPYSEEKMLLPELAELYQQNGDLVGWISIADTNINYPVMQSVNEPNFYLKHGFDKEYSDYGCPYVQEDCDVQEPSDNLVIYGHHMSNGSMFAHLEKFKSKDFWSEHRMITFNTLTDKQEYEIVAVFRTVVYTDSPEAFKFYRFIDAESANAFDDFIAKSKELSFYDTGVTAEYGDKLITLSTCEYSRNNSRLVVVAKRITEDGGADAAKTHAEATAEGERPN</sequence>
<protein>
    <submittedName>
        <fullName evidence="3">Class B sortase</fullName>
    </submittedName>
</protein>
<dbReference type="Pfam" id="PF04203">
    <property type="entry name" value="Sortase"/>
    <property type="match status" value="1"/>
</dbReference>
<organism evidence="3 4">
    <name type="scientific">Hominifimenecus microfluidus</name>
    <dbReference type="NCBI Taxonomy" id="2885348"/>
    <lineage>
        <taxon>Bacteria</taxon>
        <taxon>Bacillati</taxon>
        <taxon>Bacillota</taxon>
        <taxon>Clostridia</taxon>
        <taxon>Lachnospirales</taxon>
        <taxon>Lachnospiraceae</taxon>
        <taxon>Hominifimenecus</taxon>
    </lineage>
</organism>
<name>A0AAE3E7W2_9FIRM</name>